<dbReference type="SUPFAM" id="SSF52540">
    <property type="entry name" value="P-loop containing nucleoside triphosphate hydrolases"/>
    <property type="match status" value="2"/>
</dbReference>
<evidence type="ECO:0000259" key="3">
    <source>
        <dbReference type="PROSITE" id="PS51192"/>
    </source>
</evidence>
<dbReference type="InterPro" id="IPR014001">
    <property type="entry name" value="Helicase_ATP-bd"/>
</dbReference>
<dbReference type="InterPro" id="IPR000330">
    <property type="entry name" value="SNF2_N"/>
</dbReference>
<evidence type="ECO:0000259" key="4">
    <source>
        <dbReference type="PROSITE" id="PS51194"/>
    </source>
</evidence>
<dbReference type="PROSITE" id="PS51194">
    <property type="entry name" value="HELICASE_CTER"/>
    <property type="match status" value="1"/>
</dbReference>
<feature type="domain" description="Helicase ATP-binding" evidence="3">
    <location>
        <begin position="364"/>
        <end position="525"/>
    </location>
</feature>
<dbReference type="SMART" id="SM00487">
    <property type="entry name" value="DEXDc"/>
    <property type="match status" value="1"/>
</dbReference>
<dbReference type="InterPro" id="IPR001650">
    <property type="entry name" value="Helicase_C-like"/>
</dbReference>
<dbReference type="PANTHER" id="PTHR10799">
    <property type="entry name" value="SNF2/RAD54 HELICASE FAMILY"/>
    <property type="match status" value="1"/>
</dbReference>
<dbReference type="CDD" id="cd18793">
    <property type="entry name" value="SF2_C_SNF"/>
    <property type="match status" value="1"/>
</dbReference>
<dbReference type="GO" id="GO:0005524">
    <property type="term" value="F:ATP binding"/>
    <property type="evidence" value="ECO:0007669"/>
    <property type="project" value="InterPro"/>
</dbReference>
<comment type="caution">
    <text evidence="5">The sequence shown here is derived from an EMBL/GenBank/DDBJ whole genome shotgun (WGS) entry which is preliminary data.</text>
</comment>
<evidence type="ECO:0000313" key="5">
    <source>
        <dbReference type="EMBL" id="OIR18829.1"/>
    </source>
</evidence>
<evidence type="ECO:0000256" key="1">
    <source>
        <dbReference type="ARBA" id="ARBA00022801"/>
    </source>
</evidence>
<dbReference type="AlphaFoldDB" id="A0A1J5TR99"/>
<dbReference type="Pfam" id="PF00176">
    <property type="entry name" value="SNF2-rel_dom"/>
    <property type="match status" value="1"/>
</dbReference>
<gene>
    <name evidence="5" type="primary">rapA_1</name>
    <name evidence="5" type="ORF">GALL_11710</name>
</gene>
<keyword evidence="1" id="KW-0378">Hydrolase</keyword>
<evidence type="ECO:0000256" key="2">
    <source>
        <dbReference type="SAM" id="MobiDB-lite"/>
    </source>
</evidence>
<dbReference type="GO" id="GO:0016787">
    <property type="term" value="F:hydrolase activity"/>
    <property type="evidence" value="ECO:0007669"/>
    <property type="project" value="UniProtKB-KW"/>
</dbReference>
<dbReference type="EMBL" id="MLJW01000002">
    <property type="protein sequence ID" value="OIR18829.1"/>
    <property type="molecule type" value="Genomic_DNA"/>
</dbReference>
<dbReference type="Pfam" id="PF00271">
    <property type="entry name" value="Helicase_C"/>
    <property type="match status" value="1"/>
</dbReference>
<dbReference type="SMART" id="SM00490">
    <property type="entry name" value="HELICc"/>
    <property type="match status" value="1"/>
</dbReference>
<protein>
    <submittedName>
        <fullName evidence="5">RNA polymerase-associated protein RapA</fullName>
    </submittedName>
</protein>
<sequence length="809" mass="88766">MCEAFPYRLRMLRLFLPPNLASAILRDAIPVRLEVDLASEPAPALVPALALLQRWCAAPTPPALLQLTRSQFRELLRALREQPVFFWAGKPGEAIGWTEGVLEGVTPLLGSEVQAQSPTGQPKPAAARPSSERRGTPAVIDGSEHFLAITLPSREHPSYGQVLELLKAVGFVLEPSNRRWWLRDRHKALSFIAEQGDRMRSEWGAVTTENFQRNTAGLARAEVVCSAEEANGGYSLTMAIRAGGASEEAVRQALAGGRAYVEHGGRIYLFGRKELDRVSEAQRALAGDSQATLTATRSLRIARARVPEAQEILETLSPNFTPPSGWRERSRALRELSSLAPAPVEASLERRLRPYQKLGVAWLWYLHTQRLGGVLADEMGLGKTLQALALLTAIREGASGGRAASLVVVPASLLENWRREAATFAPDLRVAVHHGSGRDASGADFARHDVVVTSYGTLARDRGAFESVEWTCVIADEAQHIKNRRSQNAQALRALPAGSRFVLTGTLLENSLEELRSLFEFLLPGYLGQVPAGLRAEDRQWHDERLIARTAAYILRRTKRAVAPELPEKIEQTVWCEPSDEQRALYDSLRQRGEQELYDLEASGAGEARLRFAMLTQLLRLRQVCCDPRLLDAGRGVASAKHEALLELVQEAVDDGHRMLIFSQFSSALRLLREDLESEGVATCYLDGSMPAKARQAEVDRFQGSPDVPVFLLSLKAGGTGLNLTGADTVVHLDPWWNPAAEAQATDRAHRIGQTRTVTSLKLICSGTVEEKVLALQAEKRALLANVFEASDAAASRLNLADLRALMTS</sequence>
<proteinExistence type="predicted"/>
<dbReference type="Gene3D" id="3.40.50.10810">
    <property type="entry name" value="Tandem AAA-ATPase domain"/>
    <property type="match status" value="1"/>
</dbReference>
<accession>A0A1J5TR99</accession>
<reference evidence="5" key="1">
    <citation type="submission" date="2016-10" db="EMBL/GenBank/DDBJ databases">
        <title>Sequence of Gallionella enrichment culture.</title>
        <authorList>
            <person name="Poehlein A."/>
            <person name="Muehling M."/>
            <person name="Daniel R."/>
        </authorList>
    </citation>
    <scope>NUCLEOTIDE SEQUENCE</scope>
</reference>
<dbReference type="InterPro" id="IPR027417">
    <property type="entry name" value="P-loop_NTPase"/>
</dbReference>
<organism evidence="5">
    <name type="scientific">mine drainage metagenome</name>
    <dbReference type="NCBI Taxonomy" id="410659"/>
    <lineage>
        <taxon>unclassified sequences</taxon>
        <taxon>metagenomes</taxon>
        <taxon>ecological metagenomes</taxon>
    </lineage>
</organism>
<name>A0A1J5TR99_9ZZZZ</name>
<feature type="region of interest" description="Disordered" evidence="2">
    <location>
        <begin position="114"/>
        <end position="137"/>
    </location>
</feature>
<dbReference type="InterPro" id="IPR038718">
    <property type="entry name" value="SNF2-like_sf"/>
</dbReference>
<dbReference type="PROSITE" id="PS51192">
    <property type="entry name" value="HELICASE_ATP_BIND_1"/>
    <property type="match status" value="1"/>
</dbReference>
<dbReference type="Gene3D" id="3.40.50.300">
    <property type="entry name" value="P-loop containing nucleotide triphosphate hydrolases"/>
    <property type="match status" value="1"/>
</dbReference>
<dbReference type="InterPro" id="IPR049730">
    <property type="entry name" value="SNF2/RAD54-like_C"/>
</dbReference>
<feature type="domain" description="Helicase C-terminal" evidence="4">
    <location>
        <begin position="644"/>
        <end position="804"/>
    </location>
</feature>